<evidence type="ECO:0000313" key="3">
    <source>
        <dbReference type="Proteomes" id="UP000542125"/>
    </source>
</evidence>
<proteinExistence type="inferred from homology"/>
<dbReference type="PANTHER" id="PTHR42928:SF5">
    <property type="entry name" value="BLR1237 PROTEIN"/>
    <property type="match status" value="1"/>
</dbReference>
<organism evidence="2 3">
    <name type="scientific">Pigmentiphaga litoralis</name>
    <dbReference type="NCBI Taxonomy" id="516702"/>
    <lineage>
        <taxon>Bacteria</taxon>
        <taxon>Pseudomonadati</taxon>
        <taxon>Pseudomonadota</taxon>
        <taxon>Betaproteobacteria</taxon>
        <taxon>Burkholderiales</taxon>
        <taxon>Alcaligenaceae</taxon>
        <taxon>Pigmentiphaga</taxon>
    </lineage>
</organism>
<dbReference type="InterPro" id="IPR006311">
    <property type="entry name" value="TAT_signal"/>
</dbReference>
<dbReference type="InterPro" id="IPR005064">
    <property type="entry name" value="BUG"/>
</dbReference>
<keyword evidence="2" id="KW-0675">Receptor</keyword>
<dbReference type="EMBL" id="JACBYR010000001">
    <property type="protein sequence ID" value="NYE81927.1"/>
    <property type="molecule type" value="Genomic_DNA"/>
</dbReference>
<comment type="caution">
    <text evidence="2">The sequence shown here is derived from an EMBL/GenBank/DDBJ whole genome shotgun (WGS) entry which is preliminary data.</text>
</comment>
<dbReference type="Gene3D" id="3.40.190.150">
    <property type="entry name" value="Bordetella uptake gene, domain 1"/>
    <property type="match status" value="1"/>
</dbReference>
<sequence length="336" mass="34815">MRVSLNQDLPSAGRRLVLGAAALSLLACGLGLGPAALAQSPYPSRPVRLVAPFAPGGALDMIARGVAQSWSDQMGQTFLVDNRAGAAGIIGSTYVARAEADGYTLLLGSTTTHGINPSLYKTISYAPADFAPVSLIATIPHVLVVNPSLGVNSFQELLAYIKSHPGATFGSAGIGSPHHLAGEMLKSMTGIEATHVPYKGSAPALADLLGGQITFVSVEYTAAAQFINSGKLKAIAIATHDRVPGLNVPTYREQGLPGFEVTAWYGIYAPAKTPPEIIDKLAAGVSKSVQAPAFRDRLITLGATPVGSTPADMAVFQKKELALWSKAIKDSGTTAQ</sequence>
<dbReference type="PROSITE" id="PS51318">
    <property type="entry name" value="TAT"/>
    <property type="match status" value="1"/>
</dbReference>
<dbReference type="AlphaFoldDB" id="A0A7Y9IRZ2"/>
<evidence type="ECO:0000256" key="1">
    <source>
        <dbReference type="ARBA" id="ARBA00006987"/>
    </source>
</evidence>
<reference evidence="2 3" key="1">
    <citation type="submission" date="2020-07" db="EMBL/GenBank/DDBJ databases">
        <title>Genomic Encyclopedia of Type Strains, Phase IV (KMG-V): Genome sequencing to study the core and pangenomes of soil and plant-associated prokaryotes.</title>
        <authorList>
            <person name="Whitman W."/>
        </authorList>
    </citation>
    <scope>NUCLEOTIDE SEQUENCE [LARGE SCALE GENOMIC DNA]</scope>
    <source>
        <strain evidence="2 3">SAS40</strain>
    </source>
</reference>
<dbReference type="InterPro" id="IPR042100">
    <property type="entry name" value="Bug_dom1"/>
</dbReference>
<dbReference type="PANTHER" id="PTHR42928">
    <property type="entry name" value="TRICARBOXYLATE-BINDING PROTEIN"/>
    <property type="match status" value="1"/>
</dbReference>
<dbReference type="PROSITE" id="PS51257">
    <property type="entry name" value="PROKAR_LIPOPROTEIN"/>
    <property type="match status" value="1"/>
</dbReference>
<dbReference type="CDD" id="cd07012">
    <property type="entry name" value="PBP2_Bug_TTT"/>
    <property type="match status" value="1"/>
</dbReference>
<dbReference type="Pfam" id="PF03401">
    <property type="entry name" value="TctC"/>
    <property type="match status" value="1"/>
</dbReference>
<name>A0A7Y9IRZ2_9BURK</name>
<dbReference type="RefSeq" id="WP_179584332.1">
    <property type="nucleotide sequence ID" value="NZ_JACBYR010000001.1"/>
</dbReference>
<comment type="similarity">
    <text evidence="1">Belongs to the UPF0065 (bug) family.</text>
</comment>
<dbReference type="PIRSF" id="PIRSF017082">
    <property type="entry name" value="YflP"/>
    <property type="match status" value="1"/>
</dbReference>
<keyword evidence="3" id="KW-1185">Reference proteome</keyword>
<dbReference type="Proteomes" id="UP000542125">
    <property type="component" value="Unassembled WGS sequence"/>
</dbReference>
<dbReference type="Gene3D" id="3.40.190.10">
    <property type="entry name" value="Periplasmic binding protein-like II"/>
    <property type="match status" value="1"/>
</dbReference>
<dbReference type="SUPFAM" id="SSF53850">
    <property type="entry name" value="Periplasmic binding protein-like II"/>
    <property type="match status" value="1"/>
</dbReference>
<protein>
    <submittedName>
        <fullName evidence="2">Tripartite-type tricarboxylate transporter receptor subunit TctC</fullName>
    </submittedName>
</protein>
<accession>A0A7Y9IRZ2</accession>
<gene>
    <name evidence="2" type="ORF">FHW18_001198</name>
</gene>
<evidence type="ECO:0000313" key="2">
    <source>
        <dbReference type="EMBL" id="NYE81927.1"/>
    </source>
</evidence>